<gene>
    <name evidence="3" type="ORF">SAMN04488092_102294</name>
</gene>
<proteinExistence type="predicted"/>
<reference evidence="3 4" key="1">
    <citation type="submission" date="2016-10" db="EMBL/GenBank/DDBJ databases">
        <authorList>
            <person name="de Groot N.N."/>
        </authorList>
    </citation>
    <scope>NUCLEOTIDE SEQUENCE [LARGE SCALE GENOMIC DNA]</scope>
    <source>
        <strain evidence="3 4">DSM 22007</strain>
    </source>
</reference>
<evidence type="ECO:0000259" key="2">
    <source>
        <dbReference type="Pfam" id="PF13403"/>
    </source>
</evidence>
<protein>
    <submittedName>
        <fullName evidence="3">Hint domain-containing protein</fullName>
    </submittedName>
</protein>
<feature type="domain" description="Hedgehog/Intein (Hint)" evidence="2">
    <location>
        <begin position="68"/>
        <end position="211"/>
    </location>
</feature>
<dbReference type="OrthoDB" id="6305173at2"/>
<accession>A0A1H9AWU1</accession>
<keyword evidence="4" id="KW-1185">Reference proteome</keyword>
<sequence>MTSIPPLTGFRNEQFSTTRTQRPTTHHTPRKPALMRRYDVTYLGSSGRTEWQNFVAPANATFESAFSAFARGTLIRTTDGPCAVEDLDPGMMIETHEFGPQPLQWLGSMQIIPNAPVDTPEQTRLTRIMPDTFGIGRPISDLMIGPGARLLRHVPGGEPDQDELTPVSNVVDGDGVFQITPPMPVQVHHLCLPRHATIFVGGLRMESYHPGEGFAELLGPNMLKLFLSLFPHIQSLQDFGTMAYLHSRSLQRGQLSLV</sequence>
<name>A0A1H9AWU1_9RHOB</name>
<dbReference type="EMBL" id="FOEP01000002">
    <property type="protein sequence ID" value="SEP81254.1"/>
    <property type="molecule type" value="Genomic_DNA"/>
</dbReference>
<dbReference type="STRING" id="657014.SAMN04488092_102294"/>
<evidence type="ECO:0000313" key="4">
    <source>
        <dbReference type="Proteomes" id="UP000198634"/>
    </source>
</evidence>
<dbReference type="Pfam" id="PF13403">
    <property type="entry name" value="Hint_2"/>
    <property type="match status" value="1"/>
</dbReference>
<organism evidence="3 4">
    <name type="scientific">Thalassovita taeanensis</name>
    <dbReference type="NCBI Taxonomy" id="657014"/>
    <lineage>
        <taxon>Bacteria</taxon>
        <taxon>Pseudomonadati</taxon>
        <taxon>Pseudomonadota</taxon>
        <taxon>Alphaproteobacteria</taxon>
        <taxon>Rhodobacterales</taxon>
        <taxon>Roseobacteraceae</taxon>
        <taxon>Thalassovita</taxon>
    </lineage>
</organism>
<feature type="region of interest" description="Disordered" evidence="1">
    <location>
        <begin position="1"/>
        <end position="30"/>
    </location>
</feature>
<dbReference type="Proteomes" id="UP000198634">
    <property type="component" value="Unassembled WGS sequence"/>
</dbReference>
<feature type="compositionally biased region" description="Polar residues" evidence="1">
    <location>
        <begin position="1"/>
        <end position="16"/>
    </location>
</feature>
<dbReference type="InterPro" id="IPR028992">
    <property type="entry name" value="Hedgehog/Intein_dom"/>
</dbReference>
<dbReference type="RefSeq" id="WP_090268454.1">
    <property type="nucleotide sequence ID" value="NZ_FOEP01000002.1"/>
</dbReference>
<evidence type="ECO:0000256" key="1">
    <source>
        <dbReference type="SAM" id="MobiDB-lite"/>
    </source>
</evidence>
<evidence type="ECO:0000313" key="3">
    <source>
        <dbReference type="EMBL" id="SEP81254.1"/>
    </source>
</evidence>
<dbReference type="AlphaFoldDB" id="A0A1H9AWU1"/>